<keyword evidence="1 4" id="KW-0812">Transmembrane</keyword>
<comment type="caution">
    <text evidence="6">The sequence shown here is derived from an EMBL/GenBank/DDBJ whole genome shotgun (WGS) entry which is preliminary data.</text>
</comment>
<name>A0A937AKI1_9BACT</name>
<keyword evidence="7" id="KW-1185">Reference proteome</keyword>
<protein>
    <submittedName>
        <fullName evidence="6">MFS transporter</fullName>
    </submittedName>
</protein>
<dbReference type="GO" id="GO:0022857">
    <property type="term" value="F:transmembrane transporter activity"/>
    <property type="evidence" value="ECO:0007669"/>
    <property type="project" value="InterPro"/>
</dbReference>
<dbReference type="InterPro" id="IPR011701">
    <property type="entry name" value="MFS"/>
</dbReference>
<feature type="transmembrane region" description="Helical" evidence="4">
    <location>
        <begin position="130"/>
        <end position="153"/>
    </location>
</feature>
<dbReference type="Proteomes" id="UP000642920">
    <property type="component" value="Unassembled WGS sequence"/>
</dbReference>
<feature type="transmembrane region" description="Helical" evidence="4">
    <location>
        <begin position="199"/>
        <end position="222"/>
    </location>
</feature>
<organism evidence="6 7">
    <name type="scientific">Marivirga atlantica</name>
    <dbReference type="NCBI Taxonomy" id="1548457"/>
    <lineage>
        <taxon>Bacteria</taxon>
        <taxon>Pseudomonadati</taxon>
        <taxon>Bacteroidota</taxon>
        <taxon>Cytophagia</taxon>
        <taxon>Cytophagales</taxon>
        <taxon>Marivirgaceae</taxon>
        <taxon>Marivirga</taxon>
    </lineage>
</organism>
<feature type="transmembrane region" description="Helical" evidence="4">
    <location>
        <begin position="317"/>
        <end position="337"/>
    </location>
</feature>
<keyword evidence="2 4" id="KW-1133">Transmembrane helix</keyword>
<proteinExistence type="predicted"/>
<evidence type="ECO:0000313" key="7">
    <source>
        <dbReference type="Proteomes" id="UP000642920"/>
    </source>
</evidence>
<feature type="transmembrane region" description="Helical" evidence="4">
    <location>
        <begin position="103"/>
        <end position="124"/>
    </location>
</feature>
<feature type="transmembrane region" description="Helical" evidence="4">
    <location>
        <begin position="408"/>
        <end position="429"/>
    </location>
</feature>
<dbReference type="AlphaFoldDB" id="A0A937AKI1"/>
<dbReference type="PANTHER" id="PTHR23526:SF2">
    <property type="entry name" value="MAJOR FACILITATOR SUPERFAMILY (MFS) PROFILE DOMAIN-CONTAINING PROTEIN"/>
    <property type="match status" value="1"/>
</dbReference>
<evidence type="ECO:0000256" key="2">
    <source>
        <dbReference type="ARBA" id="ARBA00022989"/>
    </source>
</evidence>
<dbReference type="RefSeq" id="WP_201921493.1">
    <property type="nucleotide sequence ID" value="NZ_JAERQG010000002.1"/>
</dbReference>
<evidence type="ECO:0000256" key="1">
    <source>
        <dbReference type="ARBA" id="ARBA00022692"/>
    </source>
</evidence>
<dbReference type="InterPro" id="IPR052528">
    <property type="entry name" value="Sugar_transport-like"/>
</dbReference>
<dbReference type="PANTHER" id="PTHR23526">
    <property type="entry name" value="INTEGRAL MEMBRANE TRANSPORT PROTEIN-RELATED"/>
    <property type="match status" value="1"/>
</dbReference>
<feature type="transmembrane region" description="Helical" evidence="4">
    <location>
        <begin position="174"/>
        <end position="193"/>
    </location>
</feature>
<keyword evidence="3 4" id="KW-0472">Membrane</keyword>
<feature type="domain" description="Major facilitator superfamily (MFS) profile" evidence="5">
    <location>
        <begin position="204"/>
        <end position="436"/>
    </location>
</feature>
<dbReference type="EMBL" id="JAERQG010000002">
    <property type="protein sequence ID" value="MBL0765223.1"/>
    <property type="molecule type" value="Genomic_DNA"/>
</dbReference>
<dbReference type="Gene3D" id="1.20.1250.20">
    <property type="entry name" value="MFS general substrate transporter like domains"/>
    <property type="match status" value="2"/>
</dbReference>
<evidence type="ECO:0000256" key="4">
    <source>
        <dbReference type="SAM" id="Phobius"/>
    </source>
</evidence>
<dbReference type="PROSITE" id="PS50850">
    <property type="entry name" value="MFS"/>
    <property type="match status" value="1"/>
</dbReference>
<reference evidence="6" key="1">
    <citation type="submission" date="2021-01" db="EMBL/GenBank/DDBJ databases">
        <title>Marivirga sp. nov., isolated from intertidal surface sediments.</title>
        <authorList>
            <person name="Zhang M."/>
        </authorList>
    </citation>
    <scope>NUCLEOTIDE SEQUENCE</scope>
    <source>
        <strain evidence="6">SM1354</strain>
    </source>
</reference>
<dbReference type="Pfam" id="PF07690">
    <property type="entry name" value="MFS_1"/>
    <property type="match status" value="1"/>
</dbReference>
<dbReference type="InterPro" id="IPR036259">
    <property type="entry name" value="MFS_trans_sf"/>
</dbReference>
<accession>A0A937AKI1</accession>
<evidence type="ECO:0000259" key="5">
    <source>
        <dbReference type="PROSITE" id="PS50850"/>
    </source>
</evidence>
<sequence length="436" mass="47294">MAKLSAEFYDFLTEEDEPRACSAIPDEACTNVPKNFTLNVLNGTASKLAEKIISPNLTLAWIMHFFGASSAIIGALVPIKDAGSLLPQLFVSGRIRSFAIRKYFWAVSALVQAVCWLAAAIAIYLLSGPIVTYIILALLALFSIASGVASVSYKDVIGKTVPKEVRGQMLSYRSTFGGLLGLIAGVLLIFVLKDVADKSLYAGLFLVASVLWFIASTLFFMIEEKAGATSGGRSPVGELKEGLKLIKTESNFRNFLITRGLLMSIPLLQPFYVIIAKDITDSSWNLLGYLIIANGLAQVLSSPLWGRIADRSSVSLMRISSVVAIIGLLYALTFYYFEDWGLGFYAFLPIIFINGIAYSGARLSRKTYLVNYAPEEDRPTYVSVANTAIGVFTLVAATFGVVAELFGLPAQLIFFLILLLAAILLSFSLKKVGNAD</sequence>
<gene>
    <name evidence="6" type="ORF">JKP34_08190</name>
</gene>
<feature type="transmembrane region" description="Helical" evidence="4">
    <location>
        <begin position="256"/>
        <end position="275"/>
    </location>
</feature>
<dbReference type="InterPro" id="IPR020846">
    <property type="entry name" value="MFS_dom"/>
</dbReference>
<feature type="transmembrane region" description="Helical" evidence="4">
    <location>
        <begin position="58"/>
        <end position="79"/>
    </location>
</feature>
<feature type="transmembrane region" description="Helical" evidence="4">
    <location>
        <begin position="343"/>
        <end position="361"/>
    </location>
</feature>
<feature type="transmembrane region" description="Helical" evidence="4">
    <location>
        <begin position="287"/>
        <end position="305"/>
    </location>
</feature>
<evidence type="ECO:0000313" key="6">
    <source>
        <dbReference type="EMBL" id="MBL0765223.1"/>
    </source>
</evidence>
<evidence type="ECO:0000256" key="3">
    <source>
        <dbReference type="ARBA" id="ARBA00023136"/>
    </source>
</evidence>
<dbReference type="SUPFAM" id="SSF103473">
    <property type="entry name" value="MFS general substrate transporter"/>
    <property type="match status" value="1"/>
</dbReference>
<feature type="transmembrane region" description="Helical" evidence="4">
    <location>
        <begin position="381"/>
        <end position="402"/>
    </location>
</feature>